<keyword evidence="3" id="KW-1185">Reference proteome</keyword>
<dbReference type="AlphaFoldDB" id="A0AA88YQP1"/>
<evidence type="ECO:0000256" key="1">
    <source>
        <dbReference type="SAM" id="Phobius"/>
    </source>
</evidence>
<reference evidence="2" key="1">
    <citation type="submission" date="2019-08" db="EMBL/GenBank/DDBJ databases">
        <title>The improved chromosome-level genome for the pearl oyster Pinctada fucata martensii using PacBio sequencing and Hi-C.</title>
        <authorList>
            <person name="Zheng Z."/>
        </authorList>
    </citation>
    <scope>NUCLEOTIDE SEQUENCE</scope>
    <source>
        <strain evidence="2">ZZ-2019</strain>
        <tissue evidence="2">Adductor muscle</tissue>
    </source>
</reference>
<name>A0AA88YQP1_PINIB</name>
<keyword evidence="1" id="KW-0812">Transmembrane</keyword>
<feature type="transmembrane region" description="Helical" evidence="1">
    <location>
        <begin position="207"/>
        <end position="227"/>
    </location>
</feature>
<comment type="caution">
    <text evidence="2">The sequence shown here is derived from an EMBL/GenBank/DDBJ whole genome shotgun (WGS) entry which is preliminary data.</text>
</comment>
<gene>
    <name evidence="2" type="ORF">FSP39_007209</name>
</gene>
<keyword evidence="1" id="KW-0472">Membrane</keyword>
<dbReference type="EMBL" id="VSWD01000003">
    <property type="protein sequence ID" value="KAK3105858.1"/>
    <property type="molecule type" value="Genomic_DNA"/>
</dbReference>
<evidence type="ECO:0000313" key="3">
    <source>
        <dbReference type="Proteomes" id="UP001186944"/>
    </source>
</evidence>
<protein>
    <submittedName>
        <fullName evidence="2">Uncharacterized protein</fullName>
    </submittedName>
</protein>
<evidence type="ECO:0000313" key="2">
    <source>
        <dbReference type="EMBL" id="KAK3105858.1"/>
    </source>
</evidence>
<proteinExistence type="predicted"/>
<organism evidence="2 3">
    <name type="scientific">Pinctada imbricata</name>
    <name type="common">Atlantic pearl-oyster</name>
    <name type="synonym">Pinctada martensii</name>
    <dbReference type="NCBI Taxonomy" id="66713"/>
    <lineage>
        <taxon>Eukaryota</taxon>
        <taxon>Metazoa</taxon>
        <taxon>Spiralia</taxon>
        <taxon>Lophotrochozoa</taxon>
        <taxon>Mollusca</taxon>
        <taxon>Bivalvia</taxon>
        <taxon>Autobranchia</taxon>
        <taxon>Pteriomorphia</taxon>
        <taxon>Pterioida</taxon>
        <taxon>Pterioidea</taxon>
        <taxon>Pteriidae</taxon>
        <taxon>Pinctada</taxon>
    </lineage>
</organism>
<dbReference type="Proteomes" id="UP001186944">
    <property type="component" value="Unassembled WGS sequence"/>
</dbReference>
<accession>A0AA88YQP1</accession>
<keyword evidence="1" id="KW-1133">Transmembrane helix</keyword>
<sequence>MNESCLRMCTNAPLTQFLRDKNVRGSTVHITPYMCPISKKSWIDKSEQTHCQKPKEYHCFRASRNQYVDVCLFIFKLDPRDGCPYIELNKGLSDLLQYFKCTASHGCPSVYDPVYNSTELYKYPACIYGNAYTTEGYYNNKKTTARKREEITTKKLTEDTDEQVTTVNSQSTDINFFWNTSNGRGSLIQQSKDNKSQIKKGLVILKIGGPVAALIMITMVVCLVIICRRRFSIPNKSVTTIGQELHQVNFTENKEDVYMEIKDVPSCSKENYYNAVYASDQPPYQTHGIISI</sequence>